<evidence type="ECO:0000256" key="7">
    <source>
        <dbReference type="ARBA" id="ARBA00023128"/>
    </source>
</evidence>
<comment type="similarity">
    <text evidence="3 9">Belongs to the COA3 family.</text>
</comment>
<feature type="region of interest" description="Disordered" evidence="10">
    <location>
        <begin position="57"/>
        <end position="84"/>
    </location>
</feature>
<accession>A0A6G1HFP6</accession>
<reference evidence="12" key="1">
    <citation type="journal article" date="2020" name="Stud. Mycol.">
        <title>101 Dothideomycetes genomes: a test case for predicting lifestyles and emergence of pathogens.</title>
        <authorList>
            <person name="Haridas S."/>
            <person name="Albert R."/>
            <person name="Binder M."/>
            <person name="Bloem J."/>
            <person name="Labutti K."/>
            <person name="Salamov A."/>
            <person name="Andreopoulos B."/>
            <person name="Baker S."/>
            <person name="Barry K."/>
            <person name="Bills G."/>
            <person name="Bluhm B."/>
            <person name="Cannon C."/>
            <person name="Castanera R."/>
            <person name="Culley D."/>
            <person name="Daum C."/>
            <person name="Ezra D."/>
            <person name="Gonzalez J."/>
            <person name="Henrissat B."/>
            <person name="Kuo A."/>
            <person name="Liang C."/>
            <person name="Lipzen A."/>
            <person name="Lutzoni F."/>
            <person name="Magnuson J."/>
            <person name="Mondo S."/>
            <person name="Nolan M."/>
            <person name="Ohm R."/>
            <person name="Pangilinan J."/>
            <person name="Park H.-J."/>
            <person name="Ramirez L."/>
            <person name="Alfaro M."/>
            <person name="Sun H."/>
            <person name="Tritt A."/>
            <person name="Yoshinaga Y."/>
            <person name="Zwiers L.-H."/>
            <person name="Turgeon B."/>
            <person name="Goodwin S."/>
            <person name="Spatafora J."/>
            <person name="Crous P."/>
            <person name="Grigoriev I."/>
        </authorList>
    </citation>
    <scope>NUCLEOTIDE SEQUENCE</scope>
    <source>
        <strain evidence="12">CBS 113979</strain>
    </source>
</reference>
<feature type="compositionally biased region" description="Low complexity" evidence="10">
    <location>
        <begin position="68"/>
        <end position="84"/>
    </location>
</feature>
<dbReference type="EMBL" id="ML977138">
    <property type="protein sequence ID" value="KAF1992056.1"/>
    <property type="molecule type" value="Genomic_DNA"/>
</dbReference>
<sequence>MPIPKSTYYNNRYRQGPALIRARQPFLIKNILTGTAIFSFAIGVYVFTLKAVSQDDFDDLPMPPPPAQTATTATPAPAQQAGKR</sequence>
<protein>
    <recommendedName>
        <fullName evidence="9">Cytochrome c oxidase assembly factor 3</fullName>
    </recommendedName>
</protein>
<keyword evidence="5 9" id="KW-0812">Transmembrane</keyword>
<gene>
    <name evidence="12" type="ORF">K402DRAFT_416539</name>
</gene>
<evidence type="ECO:0000256" key="6">
    <source>
        <dbReference type="ARBA" id="ARBA00022989"/>
    </source>
</evidence>
<evidence type="ECO:0000313" key="12">
    <source>
        <dbReference type="EMBL" id="KAF1992056.1"/>
    </source>
</evidence>
<keyword evidence="8 9" id="KW-0472">Membrane</keyword>
<dbReference type="PANTHER" id="PTHR15642">
    <property type="entry name" value="CYTOCHROME C OXIDASE ASSEMBLY FACTOR 3, MITOCHONDRIAL"/>
    <property type="match status" value="1"/>
</dbReference>
<evidence type="ECO:0000256" key="8">
    <source>
        <dbReference type="ARBA" id="ARBA00023136"/>
    </source>
</evidence>
<proteinExistence type="inferred from homology"/>
<dbReference type="OrthoDB" id="10018333at2759"/>
<evidence type="ECO:0000256" key="5">
    <source>
        <dbReference type="ARBA" id="ARBA00022692"/>
    </source>
</evidence>
<evidence type="ECO:0000256" key="9">
    <source>
        <dbReference type="RuleBase" id="RU367056"/>
    </source>
</evidence>
<dbReference type="AlphaFoldDB" id="A0A6G1HFP6"/>
<name>A0A6G1HFP6_9PEZI</name>
<feature type="transmembrane region" description="Helical" evidence="9">
    <location>
        <begin position="31"/>
        <end position="52"/>
    </location>
</feature>
<dbReference type="InterPro" id="IPR018628">
    <property type="entry name" value="Coa3_CC"/>
</dbReference>
<keyword evidence="6 9" id="KW-1133">Transmembrane helix</keyword>
<dbReference type="Pfam" id="PF09813">
    <property type="entry name" value="Coa3_cc"/>
    <property type="match status" value="1"/>
</dbReference>
<comment type="subunit">
    <text evidence="4 9">Component of 250-400 kDa complexes called cytochrome oxidase assembly intermediates or COA complexes.</text>
</comment>
<evidence type="ECO:0000259" key="11">
    <source>
        <dbReference type="Pfam" id="PF09813"/>
    </source>
</evidence>
<comment type="subcellular location">
    <subcellularLocation>
        <location evidence="2">Mitochondrion membrane</location>
        <topology evidence="2">Single-pass membrane protein</topology>
    </subcellularLocation>
</comment>
<evidence type="ECO:0000256" key="2">
    <source>
        <dbReference type="ARBA" id="ARBA00004304"/>
    </source>
</evidence>
<dbReference type="GO" id="GO:0033617">
    <property type="term" value="P:mitochondrial respiratory chain complex IV assembly"/>
    <property type="evidence" value="ECO:0007669"/>
    <property type="project" value="UniProtKB-UniRule"/>
</dbReference>
<dbReference type="Proteomes" id="UP000800041">
    <property type="component" value="Unassembled WGS sequence"/>
</dbReference>
<evidence type="ECO:0000313" key="13">
    <source>
        <dbReference type="Proteomes" id="UP000800041"/>
    </source>
</evidence>
<comment type="function">
    <text evidence="1 9">Required for assembly of cytochrome c oxidase (complex IV).</text>
</comment>
<keyword evidence="13" id="KW-1185">Reference proteome</keyword>
<evidence type="ECO:0000256" key="10">
    <source>
        <dbReference type="SAM" id="MobiDB-lite"/>
    </source>
</evidence>
<dbReference type="GO" id="GO:0005743">
    <property type="term" value="C:mitochondrial inner membrane"/>
    <property type="evidence" value="ECO:0007669"/>
    <property type="project" value="UniProtKB-UniRule"/>
</dbReference>
<evidence type="ECO:0000256" key="1">
    <source>
        <dbReference type="ARBA" id="ARBA00003064"/>
    </source>
</evidence>
<feature type="domain" description="Cytochrome c oxidase assembly factor 3 mitochondrial coiled-coil" evidence="11">
    <location>
        <begin position="19"/>
        <end position="59"/>
    </location>
</feature>
<dbReference type="InterPro" id="IPR041752">
    <property type="entry name" value="Coa3"/>
</dbReference>
<dbReference type="PANTHER" id="PTHR15642:SF3">
    <property type="entry name" value="CYTOCHROME C OXIDASE ASSEMBLY FACTOR 3 HOMOLOG, MITOCHONDRIAL"/>
    <property type="match status" value="1"/>
</dbReference>
<evidence type="ECO:0000256" key="3">
    <source>
        <dbReference type="ARBA" id="ARBA00007035"/>
    </source>
</evidence>
<keyword evidence="9" id="KW-0999">Mitochondrion inner membrane</keyword>
<evidence type="ECO:0000256" key="4">
    <source>
        <dbReference type="ARBA" id="ARBA00011351"/>
    </source>
</evidence>
<keyword evidence="7 9" id="KW-0496">Mitochondrion</keyword>
<organism evidence="12 13">
    <name type="scientific">Aulographum hederae CBS 113979</name>
    <dbReference type="NCBI Taxonomy" id="1176131"/>
    <lineage>
        <taxon>Eukaryota</taxon>
        <taxon>Fungi</taxon>
        <taxon>Dikarya</taxon>
        <taxon>Ascomycota</taxon>
        <taxon>Pezizomycotina</taxon>
        <taxon>Dothideomycetes</taxon>
        <taxon>Pleosporomycetidae</taxon>
        <taxon>Aulographales</taxon>
        <taxon>Aulographaceae</taxon>
    </lineage>
</organism>